<proteinExistence type="predicted"/>
<reference evidence="1 2" key="1">
    <citation type="journal article" date="2016" name="Mol. Biol. Evol.">
        <title>Comparative Genomics of Early-Diverging Mushroom-Forming Fungi Provides Insights into the Origins of Lignocellulose Decay Capabilities.</title>
        <authorList>
            <person name="Nagy L.G."/>
            <person name="Riley R."/>
            <person name="Tritt A."/>
            <person name="Adam C."/>
            <person name="Daum C."/>
            <person name="Floudas D."/>
            <person name="Sun H."/>
            <person name="Yadav J.S."/>
            <person name="Pangilinan J."/>
            <person name="Larsson K.H."/>
            <person name="Matsuura K."/>
            <person name="Barry K."/>
            <person name="Labutti K."/>
            <person name="Kuo R."/>
            <person name="Ohm R.A."/>
            <person name="Bhattacharya S.S."/>
            <person name="Shirouzu T."/>
            <person name="Yoshinaga Y."/>
            <person name="Martin F.M."/>
            <person name="Grigoriev I.V."/>
            <person name="Hibbett D.S."/>
        </authorList>
    </citation>
    <scope>NUCLEOTIDE SEQUENCE [LARGE SCALE GENOMIC DNA]</scope>
    <source>
        <strain evidence="1 2">HHB12029</strain>
    </source>
</reference>
<name>A0A165JAI3_EXIGL</name>
<keyword evidence="2" id="KW-1185">Reference proteome</keyword>
<dbReference type="Proteomes" id="UP000077266">
    <property type="component" value="Unassembled WGS sequence"/>
</dbReference>
<gene>
    <name evidence="1" type="ORF">EXIGLDRAFT_834892</name>
</gene>
<dbReference type="InParanoid" id="A0A165JAI3"/>
<organism evidence="1 2">
    <name type="scientific">Exidia glandulosa HHB12029</name>
    <dbReference type="NCBI Taxonomy" id="1314781"/>
    <lineage>
        <taxon>Eukaryota</taxon>
        <taxon>Fungi</taxon>
        <taxon>Dikarya</taxon>
        <taxon>Basidiomycota</taxon>
        <taxon>Agaricomycotina</taxon>
        <taxon>Agaricomycetes</taxon>
        <taxon>Auriculariales</taxon>
        <taxon>Exidiaceae</taxon>
        <taxon>Exidia</taxon>
    </lineage>
</organism>
<protein>
    <submittedName>
        <fullName evidence="1">Uncharacterized protein</fullName>
    </submittedName>
</protein>
<accession>A0A165JAI3</accession>
<dbReference type="AlphaFoldDB" id="A0A165JAI3"/>
<evidence type="ECO:0000313" key="1">
    <source>
        <dbReference type="EMBL" id="KZV94570.1"/>
    </source>
</evidence>
<dbReference type="EMBL" id="KV425970">
    <property type="protein sequence ID" value="KZV94570.1"/>
    <property type="molecule type" value="Genomic_DNA"/>
</dbReference>
<sequence length="388" mass="44752">MCLLLSLDYWFSSEFYNGLQAPRVRTTWPLYASRSRLLGPRDPRLETLYWAPRSRSPLYRCYKNLYSDPEPPKTPLPPPAASTAMLNTPSPLQIIVTYPRWVVDISNDVLYNIVEQLLLTVEWTIDTEKIMRSIISPPPPPQGSILSLTYRYSRTRDATTIFYYRKAELTRTMLYERYQKLRTARLMETRTATLLWDMATSSWSGSKEICHSPDSYTTKAENQISRILDAWRRITDAITQGRYYTSEQLANPRACDGFCTNVLDVVLLAELDALLHLETRYTYGSHLRQESCDTFLLPLVSESDPQPCKRRRDSAPCTGWNGVRPQVAQAFKSAVMQHHSGIDRRLFAQAFHDLGVTQPWPPRVQRSSKTVIYSLLNRGRSMVPKRVL</sequence>
<evidence type="ECO:0000313" key="2">
    <source>
        <dbReference type="Proteomes" id="UP000077266"/>
    </source>
</evidence>